<dbReference type="OrthoDB" id="5297508at2"/>
<dbReference type="EMBL" id="RQZC01000035">
    <property type="protein sequence ID" value="RRD22825.1"/>
    <property type="molecule type" value="Genomic_DNA"/>
</dbReference>
<gene>
    <name evidence="1" type="ORF">EII10_12405</name>
</gene>
<proteinExistence type="predicted"/>
<name>A0A3P1UNR8_9ACTO</name>
<accession>A0A3P1UNR8</accession>
<evidence type="ECO:0000313" key="1">
    <source>
        <dbReference type="EMBL" id="RRD22825.1"/>
    </source>
</evidence>
<comment type="caution">
    <text evidence="1">The sequence shown here is derived from an EMBL/GenBank/DDBJ whole genome shotgun (WGS) entry which is preliminary data.</text>
</comment>
<protein>
    <submittedName>
        <fullName evidence="1">Uncharacterized protein</fullName>
    </submittedName>
</protein>
<dbReference type="Proteomes" id="UP000271272">
    <property type="component" value="Unassembled WGS sequence"/>
</dbReference>
<organism evidence="1 2">
    <name type="scientific">Actinomyces bowdenii</name>
    <dbReference type="NCBI Taxonomy" id="131109"/>
    <lineage>
        <taxon>Bacteria</taxon>
        <taxon>Bacillati</taxon>
        <taxon>Actinomycetota</taxon>
        <taxon>Actinomycetes</taxon>
        <taxon>Actinomycetales</taxon>
        <taxon>Actinomycetaceae</taxon>
        <taxon>Actinomyces</taxon>
    </lineage>
</organism>
<keyword evidence="2" id="KW-1185">Reference proteome</keyword>
<dbReference type="AlphaFoldDB" id="A0A3P1UNR8"/>
<evidence type="ECO:0000313" key="2">
    <source>
        <dbReference type="Proteomes" id="UP000271272"/>
    </source>
</evidence>
<reference evidence="1 2" key="1">
    <citation type="submission" date="2018-11" db="EMBL/GenBank/DDBJ databases">
        <title>Genomes From Bacteria Associated with the Canine Oral Cavity: a Test Case for Automated Genome-Based Taxonomic Assignment.</title>
        <authorList>
            <person name="Coil D.A."/>
            <person name="Jospin G."/>
            <person name="Darling A.E."/>
            <person name="Wallis C."/>
            <person name="Davis I.J."/>
            <person name="Harris S."/>
            <person name="Eisen J.A."/>
            <person name="Holcombe L.J."/>
            <person name="O'Flynn C."/>
        </authorList>
    </citation>
    <scope>NUCLEOTIDE SEQUENCE [LARGE SCALE GENOMIC DNA]</scope>
    <source>
        <strain evidence="1 2">OH5050</strain>
    </source>
</reference>
<sequence length="128" mass="13258">MLNAKRLGETEFRLTLDLGVVFAFGGAQMAGASTGTDGAENAARILPGAINSMSLRFVVLHVGPVILMAMAPPRAAHSPLHSSLHSSLQSLVTFFSGIGAPYARGIIQAVALTAALGLVARHSIPTWP</sequence>
<dbReference type="RefSeq" id="WP_124934794.1">
    <property type="nucleotide sequence ID" value="NZ_RQZC01000035.1"/>
</dbReference>